<dbReference type="EMBL" id="JBHMDG010000028">
    <property type="protein sequence ID" value="MFB9315057.1"/>
    <property type="molecule type" value="Genomic_DNA"/>
</dbReference>
<evidence type="ECO:0000313" key="3">
    <source>
        <dbReference type="Proteomes" id="UP001589750"/>
    </source>
</evidence>
<evidence type="ECO:0000259" key="1">
    <source>
        <dbReference type="Pfam" id="PF00313"/>
    </source>
</evidence>
<comment type="caution">
    <text evidence="2">The sequence shown here is derived from an EMBL/GenBank/DDBJ whole genome shotgun (WGS) entry which is preliminary data.</text>
</comment>
<accession>A0ABV5KEA1</accession>
<dbReference type="SUPFAM" id="SSF50249">
    <property type="entry name" value="Nucleic acid-binding proteins"/>
    <property type="match status" value="1"/>
</dbReference>
<evidence type="ECO:0000313" key="2">
    <source>
        <dbReference type="EMBL" id="MFB9315057.1"/>
    </source>
</evidence>
<sequence length="105" mass="11274">MSTVGVVGTWHGDEGWGVIDSPATPGGCWTHFSAVLGEGYRTLSPGQRVTFEFETADQDGYRYRTVEAWPSDEPKPAVVEVSGPAAAYASTLTLTFDQPGPSDHR</sequence>
<dbReference type="RefSeq" id="WP_140007346.1">
    <property type="nucleotide sequence ID" value="NZ_JBHMDG010000028.1"/>
</dbReference>
<reference evidence="2 3" key="1">
    <citation type="submission" date="2024-09" db="EMBL/GenBank/DDBJ databases">
        <authorList>
            <person name="Sun Q."/>
            <person name="Mori K."/>
        </authorList>
    </citation>
    <scope>NUCLEOTIDE SEQUENCE [LARGE SCALE GENOMIC DNA]</scope>
    <source>
        <strain evidence="2 3">JCM 9626</strain>
    </source>
</reference>
<dbReference type="InterPro" id="IPR002059">
    <property type="entry name" value="CSP_DNA-bd"/>
</dbReference>
<protein>
    <submittedName>
        <fullName evidence="2">Cold-shock protein</fullName>
    </submittedName>
</protein>
<dbReference type="InterPro" id="IPR012340">
    <property type="entry name" value="NA-bd_OB-fold"/>
</dbReference>
<dbReference type="Pfam" id="PF00313">
    <property type="entry name" value="CSD"/>
    <property type="match status" value="1"/>
</dbReference>
<organism evidence="2 3">
    <name type="scientific">Nocardioides plantarum</name>
    <dbReference type="NCBI Taxonomy" id="29299"/>
    <lineage>
        <taxon>Bacteria</taxon>
        <taxon>Bacillati</taxon>
        <taxon>Actinomycetota</taxon>
        <taxon>Actinomycetes</taxon>
        <taxon>Propionibacteriales</taxon>
        <taxon>Nocardioidaceae</taxon>
        <taxon>Nocardioides</taxon>
    </lineage>
</organism>
<name>A0ABV5KEA1_9ACTN</name>
<dbReference type="Gene3D" id="2.40.50.140">
    <property type="entry name" value="Nucleic acid-binding proteins"/>
    <property type="match status" value="1"/>
</dbReference>
<keyword evidence="3" id="KW-1185">Reference proteome</keyword>
<feature type="domain" description="CSD" evidence="1">
    <location>
        <begin position="5"/>
        <end position="57"/>
    </location>
</feature>
<gene>
    <name evidence="2" type="ORF">ACFFRI_18540</name>
</gene>
<dbReference type="Proteomes" id="UP001589750">
    <property type="component" value="Unassembled WGS sequence"/>
</dbReference>
<proteinExistence type="predicted"/>